<dbReference type="Gene3D" id="1.10.3730.20">
    <property type="match status" value="1"/>
</dbReference>
<feature type="transmembrane region" description="Helical" evidence="2">
    <location>
        <begin position="94"/>
        <end position="116"/>
    </location>
</feature>
<evidence type="ECO:0000259" key="3">
    <source>
        <dbReference type="Pfam" id="PF00892"/>
    </source>
</evidence>
<dbReference type="EMBL" id="FNHL01000003">
    <property type="protein sequence ID" value="SDM84845.1"/>
    <property type="molecule type" value="Genomic_DNA"/>
</dbReference>
<feature type="transmembrane region" description="Helical" evidence="2">
    <location>
        <begin position="7"/>
        <end position="28"/>
    </location>
</feature>
<dbReference type="InterPro" id="IPR000620">
    <property type="entry name" value="EamA_dom"/>
</dbReference>
<feature type="transmembrane region" description="Helical" evidence="2">
    <location>
        <begin position="34"/>
        <end position="55"/>
    </location>
</feature>
<proteinExistence type="predicted"/>
<accession>A0A1G9WLD7</accession>
<dbReference type="GO" id="GO:0016020">
    <property type="term" value="C:membrane"/>
    <property type="evidence" value="ECO:0007669"/>
    <property type="project" value="InterPro"/>
</dbReference>
<evidence type="ECO:0000256" key="1">
    <source>
        <dbReference type="SAM" id="MobiDB-lite"/>
    </source>
</evidence>
<dbReference type="RefSeq" id="WP_089698353.1">
    <property type="nucleotide sequence ID" value="NZ_FNHL01000003.1"/>
</dbReference>
<dbReference type="InterPro" id="IPR037185">
    <property type="entry name" value="EmrE-like"/>
</dbReference>
<organism evidence="4 5">
    <name type="scientific">Halogranum gelatinilyticum</name>
    <dbReference type="NCBI Taxonomy" id="660521"/>
    <lineage>
        <taxon>Archaea</taxon>
        <taxon>Methanobacteriati</taxon>
        <taxon>Methanobacteriota</taxon>
        <taxon>Stenosarchaea group</taxon>
        <taxon>Halobacteria</taxon>
        <taxon>Halobacteriales</taxon>
        <taxon>Haloferacaceae</taxon>
    </lineage>
</organism>
<feature type="transmembrane region" description="Helical" evidence="2">
    <location>
        <begin position="67"/>
        <end position="88"/>
    </location>
</feature>
<dbReference type="Proteomes" id="UP000199451">
    <property type="component" value="Unassembled WGS sequence"/>
</dbReference>
<feature type="domain" description="EamA" evidence="3">
    <location>
        <begin position="5"/>
        <end position="139"/>
    </location>
</feature>
<evidence type="ECO:0000313" key="5">
    <source>
        <dbReference type="Proteomes" id="UP000199451"/>
    </source>
</evidence>
<dbReference type="PANTHER" id="PTHR22911:SF79">
    <property type="entry name" value="MOBA-LIKE NTP TRANSFERASE DOMAIN-CONTAINING PROTEIN"/>
    <property type="match status" value="1"/>
</dbReference>
<dbReference type="AlphaFoldDB" id="A0A1G9WLD7"/>
<gene>
    <name evidence="4" type="ORF">SAMN04487949_2790</name>
</gene>
<keyword evidence="2" id="KW-0812">Transmembrane</keyword>
<feature type="transmembrane region" description="Helical" evidence="2">
    <location>
        <begin position="150"/>
        <end position="167"/>
    </location>
</feature>
<feature type="region of interest" description="Disordered" evidence="1">
    <location>
        <begin position="284"/>
        <end position="308"/>
    </location>
</feature>
<feature type="compositionally biased region" description="Acidic residues" evidence="1">
    <location>
        <begin position="295"/>
        <end position="308"/>
    </location>
</feature>
<keyword evidence="2" id="KW-0472">Membrane</keyword>
<dbReference type="SUPFAM" id="SSF103481">
    <property type="entry name" value="Multidrug resistance efflux transporter EmrE"/>
    <property type="match status" value="2"/>
</dbReference>
<dbReference type="Pfam" id="PF00892">
    <property type="entry name" value="EamA"/>
    <property type="match status" value="2"/>
</dbReference>
<reference evidence="5" key="1">
    <citation type="submission" date="2016-10" db="EMBL/GenBank/DDBJ databases">
        <authorList>
            <person name="Varghese N."/>
            <person name="Submissions S."/>
        </authorList>
    </citation>
    <scope>NUCLEOTIDE SEQUENCE [LARGE SCALE GENOMIC DNA]</scope>
    <source>
        <strain evidence="5">CGMCC 1.10119</strain>
    </source>
</reference>
<keyword evidence="2" id="KW-1133">Transmembrane helix</keyword>
<evidence type="ECO:0000313" key="4">
    <source>
        <dbReference type="EMBL" id="SDM84845.1"/>
    </source>
</evidence>
<feature type="domain" description="EamA" evidence="3">
    <location>
        <begin position="149"/>
        <end position="282"/>
    </location>
</feature>
<dbReference type="PANTHER" id="PTHR22911">
    <property type="entry name" value="ACYL-MALONYL CONDENSING ENZYME-RELATED"/>
    <property type="match status" value="1"/>
</dbReference>
<dbReference type="STRING" id="660521.SAMN04487949_2790"/>
<evidence type="ECO:0000256" key="2">
    <source>
        <dbReference type="SAM" id="Phobius"/>
    </source>
</evidence>
<sequence>MSDRTGVGLVLLSATGFGTLGIFGKLAADAGLSIPTVLAFRFLVATAAVWGWLGLRGDLRVLTGRNLAVGLGLGALGYAAVSGLYFWGLAYLTAGLAGIVLFTYPVVVVGLAVVALDERVTRRTVAALGLALGGVVLITGGDAAGVDLRGVAVVLGAAVVYAGYITVSRTALETVDSPTLTAHVVPAAAVSFLGYGSLTGTLSLPTGVTEWALVVGVGLVATAVPIFTFFAGMRRIGASRASIVSTVEPAMTLVLGAALLGEPVTSVTVVGGLLVVTGVVLVESETETETKTEPEPESESESESEPAA</sequence>
<keyword evidence="5" id="KW-1185">Reference proteome</keyword>
<feature type="transmembrane region" description="Helical" evidence="2">
    <location>
        <begin position="179"/>
        <end position="199"/>
    </location>
</feature>
<dbReference type="OrthoDB" id="267946at2157"/>
<feature type="transmembrane region" description="Helical" evidence="2">
    <location>
        <begin position="125"/>
        <end position="144"/>
    </location>
</feature>
<name>A0A1G9WLD7_9EURY</name>
<protein>
    <submittedName>
        <fullName evidence="4">EamA domain-containing membrane protein RarD</fullName>
    </submittedName>
</protein>
<feature type="transmembrane region" description="Helical" evidence="2">
    <location>
        <begin position="211"/>
        <end position="231"/>
    </location>
</feature>